<dbReference type="OMA" id="RNDEWEY"/>
<dbReference type="STRING" id="644358.A0A0C4DSV3"/>
<dbReference type="EnsemblFungi" id="MAPG_02996T0">
    <property type="protein sequence ID" value="MAPG_02996T0"/>
    <property type="gene ID" value="MAPG_02996"/>
</dbReference>
<keyword evidence="2" id="KW-1133">Transmembrane helix</keyword>
<accession>A0A0C4DSV3</accession>
<reference evidence="3" key="2">
    <citation type="submission" date="2010-05" db="EMBL/GenBank/DDBJ databases">
        <title>The Genome Sequence of Magnaporthe poae strain ATCC 64411.</title>
        <authorList>
            <consortium name="The Broad Institute Genome Sequencing Platform"/>
            <consortium name="Broad Institute Genome Sequencing Center for Infectious Disease"/>
            <person name="Ma L.-J."/>
            <person name="Dead R."/>
            <person name="Young S."/>
            <person name="Zeng Q."/>
            <person name="Koehrsen M."/>
            <person name="Alvarado L."/>
            <person name="Berlin A."/>
            <person name="Chapman S.B."/>
            <person name="Chen Z."/>
            <person name="Freedman E."/>
            <person name="Gellesch M."/>
            <person name="Goldberg J."/>
            <person name="Griggs A."/>
            <person name="Gujja S."/>
            <person name="Heilman E.R."/>
            <person name="Heiman D."/>
            <person name="Hepburn T."/>
            <person name="Howarth C."/>
            <person name="Jen D."/>
            <person name="Larson L."/>
            <person name="Mehta T."/>
            <person name="Neiman D."/>
            <person name="Pearson M."/>
            <person name="Roberts A."/>
            <person name="Saif S."/>
            <person name="Shea T."/>
            <person name="Shenoy N."/>
            <person name="Sisk P."/>
            <person name="Stolte C."/>
            <person name="Sykes S."/>
            <person name="Walk T."/>
            <person name="White J."/>
            <person name="Yandava C."/>
            <person name="Haas B."/>
            <person name="Nusbaum C."/>
            <person name="Birren B."/>
        </authorList>
    </citation>
    <scope>NUCLEOTIDE SEQUENCE</scope>
    <source>
        <strain evidence="3">ATCC 64411</strain>
    </source>
</reference>
<dbReference type="OrthoDB" id="3981028at2759"/>
<dbReference type="Proteomes" id="UP000011715">
    <property type="component" value="Unassembled WGS sequence"/>
</dbReference>
<keyword evidence="5" id="KW-1185">Reference proteome</keyword>
<evidence type="ECO:0000313" key="4">
    <source>
        <dbReference type="EnsemblFungi" id="MAPG_02996T0"/>
    </source>
</evidence>
<proteinExistence type="predicted"/>
<evidence type="ECO:0000256" key="2">
    <source>
        <dbReference type="SAM" id="Phobius"/>
    </source>
</evidence>
<dbReference type="EMBL" id="ADBL01000727">
    <property type="status" value="NOT_ANNOTATED_CDS"/>
    <property type="molecule type" value="Genomic_DNA"/>
</dbReference>
<feature type="transmembrane region" description="Helical" evidence="2">
    <location>
        <begin position="422"/>
        <end position="439"/>
    </location>
</feature>
<feature type="region of interest" description="Disordered" evidence="1">
    <location>
        <begin position="278"/>
        <end position="386"/>
    </location>
</feature>
<reference evidence="4" key="4">
    <citation type="journal article" date="2015" name="G3 (Bethesda)">
        <title>Genome sequences of three phytopathogenic species of the Magnaporthaceae family of fungi.</title>
        <authorList>
            <person name="Okagaki L.H."/>
            <person name="Nunes C.C."/>
            <person name="Sailsbery J."/>
            <person name="Clay B."/>
            <person name="Brown D."/>
            <person name="John T."/>
            <person name="Oh Y."/>
            <person name="Young N."/>
            <person name="Fitzgerald M."/>
            <person name="Haas B.J."/>
            <person name="Zeng Q."/>
            <person name="Young S."/>
            <person name="Adiconis X."/>
            <person name="Fan L."/>
            <person name="Levin J.Z."/>
            <person name="Mitchell T.K."/>
            <person name="Okubara P.A."/>
            <person name="Farman M.L."/>
            <person name="Kohn L.M."/>
            <person name="Birren B."/>
            <person name="Ma L.-J."/>
            <person name="Dean R.A."/>
        </authorList>
    </citation>
    <scope>NUCLEOTIDE SEQUENCE</scope>
    <source>
        <strain evidence="4">ATCC 64411 / 73-15</strain>
    </source>
</reference>
<gene>
    <name evidence="3" type="ORF">MAPG_02996</name>
</gene>
<protein>
    <submittedName>
        <fullName evidence="3">Peroxin 26</fullName>
    </submittedName>
</protein>
<reference evidence="3" key="3">
    <citation type="submission" date="2011-03" db="EMBL/GenBank/DDBJ databases">
        <title>Annotation of Magnaporthe poae ATCC 64411.</title>
        <authorList>
            <person name="Ma L.-J."/>
            <person name="Dead R."/>
            <person name="Young S.K."/>
            <person name="Zeng Q."/>
            <person name="Gargeya S."/>
            <person name="Fitzgerald M."/>
            <person name="Haas B."/>
            <person name="Abouelleil A."/>
            <person name="Alvarado L."/>
            <person name="Arachchi H.M."/>
            <person name="Berlin A."/>
            <person name="Brown A."/>
            <person name="Chapman S.B."/>
            <person name="Chen Z."/>
            <person name="Dunbar C."/>
            <person name="Freedman E."/>
            <person name="Gearin G."/>
            <person name="Gellesch M."/>
            <person name="Goldberg J."/>
            <person name="Griggs A."/>
            <person name="Gujja S."/>
            <person name="Heiman D."/>
            <person name="Howarth C."/>
            <person name="Larson L."/>
            <person name="Lui A."/>
            <person name="MacDonald P.J.P."/>
            <person name="Mehta T."/>
            <person name="Montmayeur A."/>
            <person name="Murphy C."/>
            <person name="Neiman D."/>
            <person name="Pearson M."/>
            <person name="Priest M."/>
            <person name="Roberts A."/>
            <person name="Saif S."/>
            <person name="Shea T."/>
            <person name="Shenoy N."/>
            <person name="Sisk P."/>
            <person name="Stolte C."/>
            <person name="Sykes S."/>
            <person name="Yandava C."/>
            <person name="Wortman J."/>
            <person name="Nusbaum C."/>
            <person name="Birren B."/>
        </authorList>
    </citation>
    <scope>NUCLEOTIDE SEQUENCE</scope>
    <source>
        <strain evidence="3">ATCC 64411</strain>
    </source>
</reference>
<reference evidence="5" key="1">
    <citation type="submission" date="2010-05" db="EMBL/GenBank/DDBJ databases">
        <title>The genome sequence of Magnaporthe poae strain ATCC 64411.</title>
        <authorList>
            <person name="Ma L.-J."/>
            <person name="Dead R."/>
            <person name="Young S."/>
            <person name="Zeng Q."/>
            <person name="Koehrsen M."/>
            <person name="Alvarado L."/>
            <person name="Berlin A."/>
            <person name="Chapman S.B."/>
            <person name="Chen Z."/>
            <person name="Freedman E."/>
            <person name="Gellesch M."/>
            <person name="Goldberg J."/>
            <person name="Griggs A."/>
            <person name="Gujja S."/>
            <person name="Heilman E.R."/>
            <person name="Heiman D."/>
            <person name="Hepburn T."/>
            <person name="Howarth C."/>
            <person name="Jen D."/>
            <person name="Larson L."/>
            <person name="Mehta T."/>
            <person name="Neiman D."/>
            <person name="Pearson M."/>
            <person name="Roberts A."/>
            <person name="Saif S."/>
            <person name="Shea T."/>
            <person name="Shenoy N."/>
            <person name="Sisk P."/>
            <person name="Stolte C."/>
            <person name="Sykes S."/>
            <person name="Walk T."/>
            <person name="White J."/>
            <person name="Yandava C."/>
            <person name="Haas B."/>
            <person name="Nusbaum C."/>
            <person name="Birren B."/>
        </authorList>
    </citation>
    <scope>NUCLEOTIDE SEQUENCE [LARGE SCALE GENOMIC DNA]</scope>
    <source>
        <strain evidence="5">ATCC 64411 / 73-15</strain>
    </source>
</reference>
<evidence type="ECO:0000256" key="1">
    <source>
        <dbReference type="SAM" id="MobiDB-lite"/>
    </source>
</evidence>
<keyword evidence="2" id="KW-0812">Transmembrane</keyword>
<sequence>MAFPGSPTATLSPTASEAFNLRSSISSLTSSNSSRHSTSSVSKTYRQASTLFLTRRLPEALSTVLPLVTPIPVPGEEDAVEPAPVAKASRTTRVKVWSLYLTTLNAIVELHPEEGKASFGTQEWRAICTKVRDGAIWEEVVRNGYHGVEGDVDSDVVINLATLLLAHATNQSLNQKKLESYLASSNAPSLDLSSRFGQGTPAAPVTPRRRHRSPLKSSTSGADTPRDLNARVKILELYTLHVLIRNNEWDYAREFISVSSVLDEERREAFLQALSSLQEEQQEQERQERAERERQEEQLREDLQEARRLRAENEEHERRRLEHDRLHRDHQGGSEVDYGIEATPNSSGGAVIKHRHSPSSGSAGGGRVRRKSSATHASKPHEKSKAVAAPLSVGARAAIIISNIRRLIVEGMTSSIASNPTVVLRMLAFIVGLLVMLSNQRIRERVSRILRTSWDKVKTTARMGATATYL</sequence>
<dbReference type="eggNOG" id="ENOG502S0P1">
    <property type="taxonomic scope" value="Eukaryota"/>
</dbReference>
<dbReference type="VEuPathDB" id="FungiDB:MAPG_02996"/>
<dbReference type="AlphaFoldDB" id="A0A0C4DSV3"/>
<feature type="region of interest" description="Disordered" evidence="1">
    <location>
        <begin position="192"/>
        <end position="225"/>
    </location>
</feature>
<feature type="compositionally biased region" description="Basic and acidic residues" evidence="1">
    <location>
        <begin position="283"/>
        <end position="332"/>
    </location>
</feature>
<reference evidence="4" key="5">
    <citation type="submission" date="2015-06" db="UniProtKB">
        <authorList>
            <consortium name="EnsemblFungi"/>
        </authorList>
    </citation>
    <scope>IDENTIFICATION</scope>
    <source>
        <strain evidence="4">ATCC 64411</strain>
    </source>
</reference>
<evidence type="ECO:0000313" key="3">
    <source>
        <dbReference type="EMBL" id="KLU83947.1"/>
    </source>
</evidence>
<name>A0A0C4DSV3_MAGP6</name>
<evidence type="ECO:0000313" key="5">
    <source>
        <dbReference type="Proteomes" id="UP000011715"/>
    </source>
</evidence>
<keyword evidence="2" id="KW-0472">Membrane</keyword>
<dbReference type="EMBL" id="GL876967">
    <property type="protein sequence ID" value="KLU83947.1"/>
    <property type="molecule type" value="Genomic_DNA"/>
</dbReference>
<organism evidence="4 5">
    <name type="scientific">Magnaporthiopsis poae (strain ATCC 64411 / 73-15)</name>
    <name type="common">Kentucky bluegrass fungus</name>
    <name type="synonym">Magnaporthe poae</name>
    <dbReference type="NCBI Taxonomy" id="644358"/>
    <lineage>
        <taxon>Eukaryota</taxon>
        <taxon>Fungi</taxon>
        <taxon>Dikarya</taxon>
        <taxon>Ascomycota</taxon>
        <taxon>Pezizomycotina</taxon>
        <taxon>Sordariomycetes</taxon>
        <taxon>Sordariomycetidae</taxon>
        <taxon>Magnaporthales</taxon>
        <taxon>Magnaporthaceae</taxon>
        <taxon>Magnaporthiopsis</taxon>
    </lineage>
</organism>